<keyword evidence="1" id="KW-0472">Membrane</keyword>
<feature type="transmembrane region" description="Helical" evidence="1">
    <location>
        <begin position="20"/>
        <end position="39"/>
    </location>
</feature>
<dbReference type="Proteomes" id="UP001344632">
    <property type="component" value="Unassembled WGS sequence"/>
</dbReference>
<keyword evidence="1" id="KW-1133">Transmembrane helix</keyword>
<evidence type="ECO:0000256" key="1">
    <source>
        <dbReference type="SAM" id="Phobius"/>
    </source>
</evidence>
<protein>
    <submittedName>
        <fullName evidence="2">Uncharacterized protein</fullName>
    </submittedName>
</protein>
<sequence length="95" mass="11067">MEYHDPFYQLFQLNELGFKIISLLLILVIVIGIIILFIYRNRISGKKMMFFGAELILLGFMFNVILDFKFQMPILSFITILLGMLVSLIGMVKKD</sequence>
<gene>
    <name evidence="2" type="ORF">P4H66_10850</name>
</gene>
<dbReference type="RefSeq" id="WP_326087994.1">
    <property type="nucleotide sequence ID" value="NZ_JARLKZ010000006.1"/>
</dbReference>
<feature type="transmembrane region" description="Helical" evidence="1">
    <location>
        <begin position="72"/>
        <end position="92"/>
    </location>
</feature>
<feature type="transmembrane region" description="Helical" evidence="1">
    <location>
        <begin position="48"/>
        <end position="66"/>
    </location>
</feature>
<name>A0ABU6GKV6_9BACL</name>
<keyword evidence="1" id="KW-0812">Transmembrane</keyword>
<keyword evidence="3" id="KW-1185">Reference proteome</keyword>
<comment type="caution">
    <text evidence="2">The sequence shown here is derived from an EMBL/GenBank/DDBJ whole genome shotgun (WGS) entry which is preliminary data.</text>
</comment>
<organism evidence="2 3">
    <name type="scientific">Paenibacillus dokdonensis</name>
    <dbReference type="NCBI Taxonomy" id="2567944"/>
    <lineage>
        <taxon>Bacteria</taxon>
        <taxon>Bacillati</taxon>
        <taxon>Bacillota</taxon>
        <taxon>Bacilli</taxon>
        <taxon>Bacillales</taxon>
        <taxon>Paenibacillaceae</taxon>
        <taxon>Paenibacillus</taxon>
    </lineage>
</organism>
<evidence type="ECO:0000313" key="2">
    <source>
        <dbReference type="EMBL" id="MEC0240348.1"/>
    </source>
</evidence>
<proteinExistence type="predicted"/>
<reference evidence="2 3" key="1">
    <citation type="submission" date="2023-03" db="EMBL/GenBank/DDBJ databases">
        <title>Bacillus Genome Sequencing.</title>
        <authorList>
            <person name="Dunlap C."/>
        </authorList>
    </citation>
    <scope>NUCLEOTIDE SEQUENCE [LARGE SCALE GENOMIC DNA]</scope>
    <source>
        <strain evidence="2 3">BD-525</strain>
    </source>
</reference>
<accession>A0ABU6GKV6</accession>
<dbReference type="EMBL" id="JARLKZ010000006">
    <property type="protein sequence ID" value="MEC0240348.1"/>
    <property type="molecule type" value="Genomic_DNA"/>
</dbReference>
<evidence type="ECO:0000313" key="3">
    <source>
        <dbReference type="Proteomes" id="UP001344632"/>
    </source>
</evidence>